<dbReference type="AlphaFoldDB" id="A0A1S2N6R0"/>
<sequence length="316" mass="34089">MTRLATDDVSALAKQASGREGEGRRALITGLRGFTGHYLAQELTAAGYRVFGTVMPGEETGPDMFAVDLCDRDAVAAMVAEARPDVVAHLAGIAFVGHANVEAIYRVNVVGTRNLLEALAAGAHRPTSVLLASSANIYGNANVPVIDESVPPAPANDYAVSKLAMEYMARLWMDKLPITIVRPFNYTGVGQAENFLLPKIVNHFRRNEQRIELGNLAIARDFSDVRMVARSYRRLLAAAPAGEAFNVCSGTPHSLSSVIETMGEIAGYRIDVQVNPAFVRANDVLQLTGSNRKLAAVIGDLAPTPLHETLDWMYRA</sequence>
<evidence type="ECO:0000259" key="3">
    <source>
        <dbReference type="Pfam" id="PF01370"/>
    </source>
</evidence>
<evidence type="ECO:0000256" key="1">
    <source>
        <dbReference type="ARBA" id="ARBA00005125"/>
    </source>
</evidence>
<dbReference type="Proteomes" id="UP000180246">
    <property type="component" value="Unassembled WGS sequence"/>
</dbReference>
<dbReference type="InterPro" id="IPR036291">
    <property type="entry name" value="NAD(P)-bd_dom_sf"/>
</dbReference>
<name>A0A1S2N6R0_9BURK</name>
<comment type="caution">
    <text evidence="4">The sequence shown here is derived from an EMBL/GenBank/DDBJ whole genome shotgun (WGS) entry which is preliminary data.</text>
</comment>
<evidence type="ECO:0000313" key="5">
    <source>
        <dbReference type="Proteomes" id="UP000180246"/>
    </source>
</evidence>
<comment type="pathway">
    <text evidence="1">Bacterial outer membrane biogenesis; LPS O-antigen biosynthesis.</text>
</comment>
<dbReference type="PANTHER" id="PTHR43000">
    <property type="entry name" value="DTDP-D-GLUCOSE 4,6-DEHYDRATASE-RELATED"/>
    <property type="match status" value="1"/>
</dbReference>
<dbReference type="RefSeq" id="WP_083415275.1">
    <property type="nucleotide sequence ID" value="NZ_DAMAFS010000011.1"/>
</dbReference>
<dbReference type="Gene3D" id="3.90.25.10">
    <property type="entry name" value="UDP-galactose 4-epimerase, domain 1"/>
    <property type="match status" value="1"/>
</dbReference>
<dbReference type="Pfam" id="PF01370">
    <property type="entry name" value="Epimerase"/>
    <property type="match status" value="1"/>
</dbReference>
<reference evidence="4 5" key="1">
    <citation type="submission" date="2014-10" db="EMBL/GenBank/DDBJ databases">
        <authorList>
            <person name="Seo M.-J."/>
            <person name="Seok Y.J."/>
            <person name="Cha I.-T."/>
        </authorList>
    </citation>
    <scope>NUCLEOTIDE SEQUENCE [LARGE SCALE GENOMIC DNA]</scope>
    <source>
        <strain evidence="4 5">NEU</strain>
    </source>
</reference>
<dbReference type="SUPFAM" id="SSF51735">
    <property type="entry name" value="NAD(P)-binding Rossmann-fold domains"/>
    <property type="match status" value="1"/>
</dbReference>
<dbReference type="EMBL" id="JRYB01000001">
    <property type="protein sequence ID" value="OIJ39972.1"/>
    <property type="molecule type" value="Genomic_DNA"/>
</dbReference>
<protein>
    <submittedName>
        <fullName evidence="4">3-beta hydroxysteroid dehydrogenase/isomerase family protein</fullName>
    </submittedName>
</protein>
<comment type="similarity">
    <text evidence="2">Belongs to the NAD(P)-dependent epimerase/dehydratase family.</text>
</comment>
<evidence type="ECO:0000256" key="2">
    <source>
        <dbReference type="ARBA" id="ARBA00007637"/>
    </source>
</evidence>
<keyword evidence="4" id="KW-0413">Isomerase</keyword>
<evidence type="ECO:0000313" key="4">
    <source>
        <dbReference type="EMBL" id="OIJ39972.1"/>
    </source>
</evidence>
<organism evidence="4 5">
    <name type="scientific">Massilia timonae</name>
    <dbReference type="NCBI Taxonomy" id="47229"/>
    <lineage>
        <taxon>Bacteria</taxon>
        <taxon>Pseudomonadati</taxon>
        <taxon>Pseudomonadota</taxon>
        <taxon>Betaproteobacteria</taxon>
        <taxon>Burkholderiales</taxon>
        <taxon>Oxalobacteraceae</taxon>
        <taxon>Telluria group</taxon>
        <taxon>Massilia</taxon>
    </lineage>
</organism>
<feature type="domain" description="NAD-dependent epimerase/dehydratase" evidence="3">
    <location>
        <begin position="26"/>
        <end position="248"/>
    </location>
</feature>
<gene>
    <name evidence="4" type="ORF">LO55_1934</name>
</gene>
<dbReference type="InterPro" id="IPR001509">
    <property type="entry name" value="Epimerase_deHydtase"/>
</dbReference>
<dbReference type="Gene3D" id="3.40.50.720">
    <property type="entry name" value="NAD(P)-binding Rossmann-like Domain"/>
    <property type="match status" value="1"/>
</dbReference>
<accession>A0A1S2N6R0</accession>
<proteinExistence type="inferred from homology"/>
<dbReference type="GO" id="GO:0016853">
    <property type="term" value="F:isomerase activity"/>
    <property type="evidence" value="ECO:0007669"/>
    <property type="project" value="UniProtKB-KW"/>
</dbReference>